<dbReference type="AlphaFoldDB" id="A0A0K2VTH2"/>
<organism evidence="1 2">
    <name type="scientific">Mesorhizobium plurifarium</name>
    <dbReference type="NCBI Taxonomy" id="69974"/>
    <lineage>
        <taxon>Bacteria</taxon>
        <taxon>Pseudomonadati</taxon>
        <taxon>Pseudomonadota</taxon>
        <taxon>Alphaproteobacteria</taxon>
        <taxon>Hyphomicrobiales</taxon>
        <taxon>Phyllobacteriaceae</taxon>
        <taxon>Mesorhizobium</taxon>
    </lineage>
</organism>
<gene>
    <name evidence="1" type="ORF">MPL1032_180098</name>
</gene>
<accession>A0A0K2VTH2</accession>
<reference evidence="2" key="1">
    <citation type="submission" date="2014-08" db="EMBL/GenBank/DDBJ databases">
        <authorList>
            <person name="Edwards T."/>
        </authorList>
    </citation>
    <scope>NUCLEOTIDE SEQUENCE [LARGE SCALE GENOMIC DNA]</scope>
</reference>
<sequence>MRLSILLPEDEQSDAGLLELDRKIGPVRLRASPCSLLDAVAAEKLVLKRIVGQFARQGPGQSNCCRTLQVILHRAARYPQNDCYLAGARPASGKPKHLSQLSHGQPSLRRHQNLPVYRGALDAKVADPGGNLQCRKLAGL</sequence>
<dbReference type="Proteomes" id="UP000182888">
    <property type="component" value="Unassembled WGS sequence"/>
</dbReference>
<evidence type="ECO:0000313" key="2">
    <source>
        <dbReference type="Proteomes" id="UP000182888"/>
    </source>
</evidence>
<protein>
    <submittedName>
        <fullName evidence="1">Uncharacterized protein</fullName>
    </submittedName>
</protein>
<proteinExistence type="predicted"/>
<dbReference type="EMBL" id="CCND01000010">
    <property type="protein sequence ID" value="CDX53664.1"/>
    <property type="molecule type" value="Genomic_DNA"/>
</dbReference>
<evidence type="ECO:0000313" key="1">
    <source>
        <dbReference type="EMBL" id="CDX53664.1"/>
    </source>
</evidence>
<name>A0A0K2VTH2_MESPL</name>